<evidence type="ECO:0000256" key="3">
    <source>
        <dbReference type="ARBA" id="ARBA00022691"/>
    </source>
</evidence>
<dbReference type="Gene3D" id="3.40.50.150">
    <property type="entry name" value="Vaccinia Virus protein VP39"/>
    <property type="match status" value="1"/>
</dbReference>
<dbReference type="InterPro" id="IPR040758">
    <property type="entry name" value="PrmC_N"/>
</dbReference>
<dbReference type="Gene3D" id="1.10.8.10">
    <property type="entry name" value="DNA helicase RuvA subunit, C-terminal domain"/>
    <property type="match status" value="1"/>
</dbReference>
<comment type="caution">
    <text evidence="8">The sequence shown here is derived from an EMBL/GenBank/DDBJ whole genome shotgun (WGS) entry which is preliminary data.</text>
</comment>
<dbReference type="Proteomes" id="UP001296873">
    <property type="component" value="Unassembled WGS sequence"/>
</dbReference>
<name>A0ABS1DM86_9PROT</name>
<dbReference type="PANTHER" id="PTHR18895:SF74">
    <property type="entry name" value="MTRF1L RELEASE FACTOR GLUTAMINE METHYLTRANSFERASE"/>
    <property type="match status" value="1"/>
</dbReference>
<comment type="catalytic activity">
    <reaction evidence="4 5">
        <text>L-glutaminyl-[peptide chain release factor] + S-adenosyl-L-methionine = N(5)-methyl-L-glutaminyl-[peptide chain release factor] + S-adenosyl-L-homocysteine + H(+)</text>
        <dbReference type="Rhea" id="RHEA:42896"/>
        <dbReference type="Rhea" id="RHEA-COMP:10271"/>
        <dbReference type="Rhea" id="RHEA-COMP:10272"/>
        <dbReference type="ChEBI" id="CHEBI:15378"/>
        <dbReference type="ChEBI" id="CHEBI:30011"/>
        <dbReference type="ChEBI" id="CHEBI:57856"/>
        <dbReference type="ChEBI" id="CHEBI:59789"/>
        <dbReference type="ChEBI" id="CHEBI:61891"/>
        <dbReference type="EC" id="2.1.1.297"/>
    </reaction>
</comment>
<sequence>MLRAAAERLATAGVDAPRRDARALLAAAAGHDEAALLASPELGIARDAAERFRSFVDRRAARMPVARILGAREFWSLNLAIGPAVLDPRPDSETLVEAALAHVDASPAGRAGGWRVLDLGTGSGCLLLALLSELPRATGVGLERDADAAALARANAARHGLDARAAIRRDGWAELDAGARFDLIVANPPYIPTDEIAQLGPEVARYDPAGALDGGPDGLDAYRDLVPRLAGWLAPGGQAFLEVGHDQGRAVQDLLRAAGLRLPAGVCDLAGTLRCVRAAGP</sequence>
<dbReference type="InterPro" id="IPR002052">
    <property type="entry name" value="DNA_methylase_N6_adenine_CS"/>
</dbReference>
<gene>
    <name evidence="5 8" type="primary">prmC</name>
    <name evidence="8" type="ORF">CKO28_20920</name>
</gene>
<dbReference type="InterPro" id="IPR007848">
    <property type="entry name" value="Small_mtfrase_dom"/>
</dbReference>
<protein>
    <recommendedName>
        <fullName evidence="5">Release factor glutamine methyltransferase</fullName>
        <shortName evidence="5">RF MTase</shortName>
        <ecNumber evidence="5">2.1.1.297</ecNumber>
    </recommendedName>
    <alternativeName>
        <fullName evidence="5">N5-glutamine methyltransferase PrmC</fullName>
    </alternativeName>
    <alternativeName>
        <fullName evidence="5">Protein-(glutamine-N5) MTase PrmC</fullName>
    </alternativeName>
    <alternativeName>
        <fullName evidence="5">Protein-glutamine N-methyltransferase PrmC</fullName>
    </alternativeName>
</protein>
<evidence type="ECO:0000256" key="5">
    <source>
        <dbReference type="HAMAP-Rule" id="MF_02126"/>
    </source>
</evidence>
<reference evidence="8 9" key="1">
    <citation type="journal article" date="2020" name="Microorganisms">
        <title>Osmotic Adaptation and Compatible Solute Biosynthesis of Phototrophic Bacteria as Revealed from Genome Analyses.</title>
        <authorList>
            <person name="Imhoff J.F."/>
            <person name="Rahn T."/>
            <person name="Kunzel S."/>
            <person name="Keller A."/>
            <person name="Neulinger S.C."/>
        </authorList>
    </citation>
    <scope>NUCLEOTIDE SEQUENCE [LARGE SCALE GENOMIC DNA]</scope>
    <source>
        <strain evidence="8 9">DSM 9895</strain>
    </source>
</reference>
<comment type="similarity">
    <text evidence="5">Belongs to the protein N5-glutamine methyltransferase family. PrmC subfamily.</text>
</comment>
<comment type="function">
    <text evidence="5">Methylates the class 1 translation termination release factors RF1/PrfA and RF2/PrfB on the glutamine residue of the universally conserved GGQ motif.</text>
</comment>
<dbReference type="PANTHER" id="PTHR18895">
    <property type="entry name" value="HEMK METHYLTRANSFERASE"/>
    <property type="match status" value="1"/>
</dbReference>
<dbReference type="SUPFAM" id="SSF53335">
    <property type="entry name" value="S-adenosyl-L-methionine-dependent methyltransferases"/>
    <property type="match status" value="1"/>
</dbReference>
<dbReference type="Pfam" id="PF05175">
    <property type="entry name" value="MTS"/>
    <property type="match status" value="1"/>
</dbReference>
<evidence type="ECO:0000256" key="4">
    <source>
        <dbReference type="ARBA" id="ARBA00048391"/>
    </source>
</evidence>
<feature type="binding site" evidence="5">
    <location>
        <begin position="187"/>
        <end position="190"/>
    </location>
    <ligand>
        <name>substrate</name>
    </ligand>
</feature>
<dbReference type="InterPro" id="IPR019874">
    <property type="entry name" value="RF_methyltr_PrmC"/>
</dbReference>
<dbReference type="HAMAP" id="MF_02126">
    <property type="entry name" value="RF_methyltr_PrmC"/>
    <property type="match status" value="1"/>
</dbReference>
<accession>A0ABS1DM86</accession>
<organism evidence="8 9">
    <name type="scientific">Rhodovibrio sodomensis</name>
    <dbReference type="NCBI Taxonomy" id="1088"/>
    <lineage>
        <taxon>Bacteria</taxon>
        <taxon>Pseudomonadati</taxon>
        <taxon>Pseudomonadota</taxon>
        <taxon>Alphaproteobacteria</taxon>
        <taxon>Rhodospirillales</taxon>
        <taxon>Rhodovibrionaceae</taxon>
        <taxon>Rhodovibrio</taxon>
    </lineage>
</organism>
<evidence type="ECO:0000313" key="8">
    <source>
        <dbReference type="EMBL" id="MBK1670490.1"/>
    </source>
</evidence>
<feature type="binding site" evidence="5">
    <location>
        <position position="187"/>
    </location>
    <ligand>
        <name>S-adenosyl-L-methionine</name>
        <dbReference type="ChEBI" id="CHEBI:59789"/>
    </ligand>
</feature>
<proteinExistence type="inferred from homology"/>
<feature type="binding site" evidence="5">
    <location>
        <position position="143"/>
    </location>
    <ligand>
        <name>S-adenosyl-L-methionine</name>
        <dbReference type="ChEBI" id="CHEBI:59789"/>
    </ligand>
</feature>
<dbReference type="EC" id="2.1.1.297" evidence="5"/>
<dbReference type="PROSITE" id="PS00092">
    <property type="entry name" value="N6_MTASE"/>
    <property type="match status" value="1"/>
</dbReference>
<dbReference type="GO" id="GO:0032259">
    <property type="term" value="P:methylation"/>
    <property type="evidence" value="ECO:0007669"/>
    <property type="project" value="UniProtKB-KW"/>
</dbReference>
<evidence type="ECO:0000259" key="6">
    <source>
        <dbReference type="Pfam" id="PF05175"/>
    </source>
</evidence>
<dbReference type="NCBIfam" id="TIGR03534">
    <property type="entry name" value="RF_mod_PrmC"/>
    <property type="match status" value="1"/>
</dbReference>
<keyword evidence="1 5" id="KW-0489">Methyltransferase</keyword>
<evidence type="ECO:0000256" key="1">
    <source>
        <dbReference type="ARBA" id="ARBA00022603"/>
    </source>
</evidence>
<dbReference type="EMBL" id="NRRL01000098">
    <property type="protein sequence ID" value="MBK1670490.1"/>
    <property type="molecule type" value="Genomic_DNA"/>
</dbReference>
<dbReference type="NCBIfam" id="TIGR00536">
    <property type="entry name" value="hemK_fam"/>
    <property type="match status" value="1"/>
</dbReference>
<dbReference type="GO" id="GO:0008168">
    <property type="term" value="F:methyltransferase activity"/>
    <property type="evidence" value="ECO:0007669"/>
    <property type="project" value="UniProtKB-KW"/>
</dbReference>
<evidence type="ECO:0000259" key="7">
    <source>
        <dbReference type="Pfam" id="PF17827"/>
    </source>
</evidence>
<keyword evidence="2 5" id="KW-0808">Transferase</keyword>
<dbReference type="InterPro" id="IPR029063">
    <property type="entry name" value="SAM-dependent_MTases_sf"/>
</dbReference>
<evidence type="ECO:0000256" key="2">
    <source>
        <dbReference type="ARBA" id="ARBA00022679"/>
    </source>
</evidence>
<keyword evidence="9" id="KW-1185">Reference proteome</keyword>
<evidence type="ECO:0000313" key="9">
    <source>
        <dbReference type="Proteomes" id="UP001296873"/>
    </source>
</evidence>
<feature type="binding site" evidence="5">
    <location>
        <begin position="120"/>
        <end position="124"/>
    </location>
    <ligand>
        <name>S-adenosyl-L-methionine</name>
        <dbReference type="ChEBI" id="CHEBI:59789"/>
    </ligand>
</feature>
<dbReference type="Pfam" id="PF17827">
    <property type="entry name" value="PrmC_N"/>
    <property type="match status" value="1"/>
</dbReference>
<keyword evidence="3 5" id="KW-0949">S-adenosyl-L-methionine</keyword>
<feature type="domain" description="Methyltransferase small" evidence="6">
    <location>
        <begin position="115"/>
        <end position="190"/>
    </location>
</feature>
<dbReference type="InterPro" id="IPR004556">
    <property type="entry name" value="HemK-like"/>
</dbReference>
<dbReference type="InterPro" id="IPR050320">
    <property type="entry name" value="N5-glutamine_MTase"/>
</dbReference>
<feature type="domain" description="Release factor glutamine methyltransferase N-terminal" evidence="7">
    <location>
        <begin position="2"/>
        <end position="70"/>
    </location>
</feature>
<feature type="binding site" evidence="5">
    <location>
        <position position="172"/>
    </location>
    <ligand>
        <name>S-adenosyl-L-methionine</name>
        <dbReference type="ChEBI" id="CHEBI:59789"/>
    </ligand>
</feature>